<dbReference type="AGR" id="MGI:3645121"/>
<sequence length="112" mass="12693">VPCFVQFSCHLSEACSFLKENGGVTKCKVKQTLFSSDNFWWNQDDCGLSSHTYQDDSSKLTSSINPSQIDQKEINDFSWTQFISALKSKLYSPWSSTLAKILHLISFQLAND</sequence>
<accession>Q8CBZ6</accession>
<proteinExistence type="evidence at transcript level"/>
<dbReference type="MGI" id="MGI:3645121">
    <property type="gene designation" value="Gm16294"/>
</dbReference>
<reference evidence="1" key="6">
    <citation type="journal article" date="2002" name="Nature">
        <title>Analysis of the mouse transcriptome based on functional annotation of 60,770 full-length cDNAs.</title>
        <authorList>
            <consortium name="The FANTOM Consortium and the RIKEN Genome Exploration Research Group Phase I and II Team"/>
        </authorList>
    </citation>
    <scope>NUCLEOTIDE SEQUENCE</scope>
    <source>
        <strain evidence="1">C57BL/6J</strain>
        <tissue evidence="1">Diencephalon</tissue>
    </source>
</reference>
<reference evidence="1" key="3">
    <citation type="journal article" date="2000" name="Genome Res.">
        <title>RIKEN integrated sequence analysis (RISA) system--384-format sequencing pipeline with 384 multicapillary sequencer.</title>
        <authorList>
            <person name="Shibata K."/>
            <person name="Itoh M."/>
            <person name="Aizawa K."/>
            <person name="Nagaoka S."/>
            <person name="Sasaki N."/>
            <person name="Carninci P."/>
            <person name="Konno H."/>
            <person name="Akiyama J."/>
            <person name="Nishi K."/>
            <person name="Kitsunai T."/>
            <person name="Tashiro H."/>
            <person name="Itoh M."/>
            <person name="Sumi N."/>
            <person name="Ishii Y."/>
            <person name="Nakamura S."/>
            <person name="Hazama M."/>
            <person name="Nishine T."/>
            <person name="Harada A."/>
            <person name="Yamamoto R."/>
            <person name="Matsumoto H."/>
            <person name="Sakaguchi S."/>
            <person name="Ikegami T."/>
            <person name="Kashiwagi K."/>
            <person name="Fujiwake S."/>
            <person name="Inoue K."/>
            <person name="Togawa Y."/>
            <person name="Izawa M."/>
            <person name="Ohara E."/>
            <person name="Watahiki M."/>
            <person name="Yoneda Y."/>
            <person name="Ishikawa T."/>
            <person name="Ozawa K."/>
            <person name="Tanaka T."/>
            <person name="Matsuura S."/>
            <person name="Kawai J."/>
            <person name="Okazaki Y."/>
            <person name="Muramatsu M."/>
            <person name="Inoue Y."/>
            <person name="Kira A."/>
            <person name="Hayashizaki Y."/>
        </authorList>
    </citation>
    <scope>NUCLEOTIDE SEQUENCE</scope>
    <source>
        <strain evidence="1">C57BL/6J</strain>
        <tissue evidence="1">Diencephalon</tissue>
    </source>
</reference>
<name>Q8CBZ6_MOUSE</name>
<protein>
    <submittedName>
        <fullName evidence="1">Uncharacterized protein</fullName>
    </submittedName>
</protein>
<gene>
    <name evidence="2" type="primary">Gm16294</name>
    <name evidence="2" type="synonym">EG432945</name>
</gene>
<reference evidence="1" key="2">
    <citation type="journal article" date="2000" name="Genome Res.">
        <title>Normalization and subtraction of cap-trapper-selected cDNAs to prepare full-length cDNA libraries for rapid discovery of new genes.</title>
        <authorList>
            <person name="Carninci P."/>
            <person name="Shibata Y."/>
            <person name="Hayatsu N."/>
            <person name="Sugahara Y."/>
            <person name="Shibata K."/>
            <person name="Itoh M."/>
            <person name="Konno H."/>
            <person name="Okazaki Y."/>
            <person name="Muramatsu M."/>
            <person name="Hayashizaki Y."/>
        </authorList>
    </citation>
    <scope>NUCLEOTIDE SEQUENCE</scope>
    <source>
        <strain evidence="1">C57BL/6J</strain>
        <tissue evidence="1">Diencephalon</tissue>
    </source>
</reference>
<reference evidence="1" key="7">
    <citation type="journal article" date="2005" name="Science">
        <title>The Transcriptional Landscape of the Mammalian Genome.</title>
        <authorList>
            <consortium name="The FANTOM Consortium"/>
            <consortium name="Riken Genome Exploration Research Group and Genome Science Group (Genome Network Project Core Group)"/>
        </authorList>
    </citation>
    <scope>NUCLEOTIDE SEQUENCE</scope>
    <source>
        <strain evidence="1">C57BL/6J</strain>
        <tissue evidence="1">Diencephalon</tissue>
    </source>
</reference>
<feature type="non-terminal residue" evidence="1">
    <location>
        <position position="1"/>
    </location>
</feature>
<dbReference type="EMBL" id="AK034246">
    <property type="protein sequence ID" value="BAC28646.1"/>
    <property type="molecule type" value="mRNA"/>
</dbReference>
<evidence type="ECO:0000313" key="1">
    <source>
        <dbReference type="EMBL" id="BAC28646.1"/>
    </source>
</evidence>
<evidence type="ECO:0000313" key="2">
    <source>
        <dbReference type="MGI" id="MGI:3645121"/>
    </source>
</evidence>
<dbReference type="AlphaFoldDB" id="Q8CBZ6"/>
<reference evidence="1" key="8">
    <citation type="journal article" date="2005" name="Science">
        <title>Antisense Transcription in the Mammalian Transcriptome.</title>
        <authorList>
            <consortium name="RIKEN Genome Exploration Research Group and Genome Science Group (Genome Network Project Core Group) and the FANTOM Consortium"/>
        </authorList>
    </citation>
    <scope>NUCLEOTIDE SEQUENCE</scope>
    <source>
        <strain evidence="1">C57BL/6J</strain>
        <tissue evidence="1">Diencephalon</tissue>
    </source>
</reference>
<reference evidence="1" key="5">
    <citation type="submission" date="2001-07" db="EMBL/GenBank/DDBJ databases">
        <authorList>
            <person name="Adachi J."/>
            <person name="Aizawa K."/>
            <person name="Akimura T."/>
            <person name="Arakawa T."/>
            <person name="Bono H."/>
            <person name="Carninci P."/>
            <person name="Fukuda S."/>
            <person name="Furuno M."/>
            <person name="Hanagaki T."/>
            <person name="Hara A."/>
            <person name="Hashizume W."/>
            <person name="Hayashida K."/>
            <person name="Hayatsu N."/>
            <person name="Hiramoto K."/>
            <person name="Hiraoka T."/>
            <person name="Hirozane T."/>
            <person name="Hori F."/>
            <person name="Imotani K."/>
            <person name="Ishii Y."/>
            <person name="Itoh M."/>
            <person name="Kagawa I."/>
            <person name="Kasukawa T."/>
            <person name="Katoh H."/>
            <person name="Kawai J."/>
            <person name="Kojima Y."/>
            <person name="Kondo S."/>
            <person name="Konno H."/>
            <person name="Kouda M."/>
            <person name="Koya S."/>
            <person name="Kurihara C."/>
            <person name="Matsuyama T."/>
            <person name="Miyazaki A."/>
            <person name="Murata M."/>
            <person name="Nakamura M."/>
            <person name="Nishi K."/>
            <person name="Nomura K."/>
            <person name="Numazaki R."/>
            <person name="Ohno M."/>
            <person name="Ohsato N."/>
            <person name="Okazaki Y."/>
            <person name="Saito R."/>
            <person name="Saitoh H."/>
            <person name="Sakai C."/>
            <person name="Sakai K."/>
            <person name="Sakazume N."/>
            <person name="Sano H."/>
            <person name="Sasaki D."/>
            <person name="Shibata K."/>
            <person name="Shinagawa A."/>
            <person name="Shiraki T."/>
            <person name="Sogabe Y."/>
            <person name="Tagami M."/>
            <person name="Tagawa A."/>
            <person name="Takahashi F."/>
            <person name="Takaku-Akahira S."/>
            <person name="Takeda Y."/>
            <person name="Tanaka T."/>
            <person name="Tomaru A."/>
            <person name="Toya T."/>
            <person name="Yasunishi A."/>
            <person name="Muramatsu M."/>
            <person name="Hayashizaki Y."/>
        </authorList>
    </citation>
    <scope>NUCLEOTIDE SEQUENCE</scope>
    <source>
        <strain evidence="1">C57BL/6J</strain>
        <tissue evidence="1">Diencephalon</tissue>
    </source>
</reference>
<reference evidence="1" key="1">
    <citation type="journal article" date="1999" name="Methods Enzymol.">
        <title>High-efficiency full-length cDNA cloning.</title>
        <authorList>
            <person name="Carninci P."/>
            <person name="Hayashizaki Y."/>
        </authorList>
    </citation>
    <scope>NUCLEOTIDE SEQUENCE</scope>
    <source>
        <strain evidence="1">C57BL/6J</strain>
        <tissue evidence="1">Diencephalon</tissue>
    </source>
</reference>
<organism evidence="1">
    <name type="scientific">Mus musculus</name>
    <name type="common">Mouse</name>
    <dbReference type="NCBI Taxonomy" id="10090"/>
    <lineage>
        <taxon>Eukaryota</taxon>
        <taxon>Metazoa</taxon>
        <taxon>Chordata</taxon>
        <taxon>Craniata</taxon>
        <taxon>Vertebrata</taxon>
        <taxon>Euteleostomi</taxon>
        <taxon>Mammalia</taxon>
        <taxon>Eutheria</taxon>
        <taxon>Euarchontoglires</taxon>
        <taxon>Glires</taxon>
        <taxon>Rodentia</taxon>
        <taxon>Myomorpha</taxon>
        <taxon>Muroidea</taxon>
        <taxon>Muridae</taxon>
        <taxon>Murinae</taxon>
        <taxon>Mus</taxon>
        <taxon>Mus</taxon>
    </lineage>
</organism>
<reference evidence="1" key="4">
    <citation type="journal article" date="2001" name="Nature">
        <title>Functional annotation of a full-length mouse cDNA collection.</title>
        <authorList>
            <consortium name="The RIKEN Genome Exploration Research Group Phase II Team and the FANTOM Consortium"/>
        </authorList>
    </citation>
    <scope>NUCLEOTIDE SEQUENCE</scope>
    <source>
        <strain evidence="1">C57BL/6J</strain>
        <tissue evidence="1">Diencephalon</tissue>
    </source>
</reference>